<keyword evidence="9 13" id="KW-0067">ATP-binding</keyword>
<dbReference type="GO" id="GO:0090068">
    <property type="term" value="P:positive regulation of cell cycle process"/>
    <property type="evidence" value="ECO:0007669"/>
    <property type="project" value="UniProtKB-ARBA"/>
</dbReference>
<evidence type="ECO:0000256" key="8">
    <source>
        <dbReference type="ARBA" id="ARBA00022777"/>
    </source>
</evidence>
<dbReference type="InterPro" id="IPR017441">
    <property type="entry name" value="Protein_kinase_ATP_BS"/>
</dbReference>
<evidence type="ECO:0000256" key="5">
    <source>
        <dbReference type="ARBA" id="ARBA00022679"/>
    </source>
</evidence>
<name>A0A0R3PR18_ANGCS</name>
<feature type="region of interest" description="Disordered" evidence="15">
    <location>
        <begin position="381"/>
        <end position="404"/>
    </location>
</feature>
<dbReference type="InterPro" id="IPR050108">
    <property type="entry name" value="CDK"/>
</dbReference>
<feature type="domain" description="Protein kinase" evidence="16">
    <location>
        <begin position="75"/>
        <end position="369"/>
    </location>
</feature>
<gene>
    <name evidence="17" type="ORF">ACOC_LOCUS7877</name>
</gene>
<dbReference type="PANTHER" id="PTHR24056:SF254">
    <property type="entry name" value="CYCLIN-DEPENDENT KINASE 2"/>
    <property type="match status" value="1"/>
</dbReference>
<dbReference type="WBParaSite" id="ACOC_0000787601-mRNA-1">
    <property type="protein sequence ID" value="ACOC_0000787601-mRNA-1"/>
    <property type="gene ID" value="ACOC_0000787601"/>
</dbReference>
<dbReference type="GO" id="GO:0005634">
    <property type="term" value="C:nucleus"/>
    <property type="evidence" value="ECO:0007669"/>
    <property type="project" value="TreeGrafter"/>
</dbReference>
<evidence type="ECO:0000313" key="17">
    <source>
        <dbReference type="EMBL" id="VDM59462.1"/>
    </source>
</evidence>
<evidence type="ECO:0000256" key="10">
    <source>
        <dbReference type="ARBA" id="ARBA00023306"/>
    </source>
</evidence>
<keyword evidence="10" id="KW-0131">Cell cycle</keyword>
<dbReference type="GO" id="GO:0005524">
    <property type="term" value="F:ATP binding"/>
    <property type="evidence" value="ECO:0007669"/>
    <property type="project" value="UniProtKB-UniRule"/>
</dbReference>
<dbReference type="STRING" id="334426.A0A0R3PR18"/>
<proteinExistence type="inferred from homology"/>
<comment type="catalytic activity">
    <reaction evidence="12">
        <text>L-seryl-[protein] + ATP = O-phospho-L-seryl-[protein] + ADP + H(+)</text>
        <dbReference type="Rhea" id="RHEA:17989"/>
        <dbReference type="Rhea" id="RHEA-COMP:9863"/>
        <dbReference type="Rhea" id="RHEA-COMP:11604"/>
        <dbReference type="ChEBI" id="CHEBI:15378"/>
        <dbReference type="ChEBI" id="CHEBI:29999"/>
        <dbReference type="ChEBI" id="CHEBI:30616"/>
        <dbReference type="ChEBI" id="CHEBI:83421"/>
        <dbReference type="ChEBI" id="CHEBI:456216"/>
        <dbReference type="EC" id="2.7.11.22"/>
    </reaction>
</comment>
<reference evidence="17 18" key="2">
    <citation type="submission" date="2018-11" db="EMBL/GenBank/DDBJ databases">
        <authorList>
            <consortium name="Pathogen Informatics"/>
        </authorList>
    </citation>
    <scope>NUCLEOTIDE SEQUENCE [LARGE SCALE GENOMIC DNA]</scope>
    <source>
        <strain evidence="17 18">Costa Rica</strain>
    </source>
</reference>
<organism evidence="19">
    <name type="scientific">Angiostrongylus costaricensis</name>
    <name type="common">Nematode worm</name>
    <dbReference type="NCBI Taxonomy" id="334426"/>
    <lineage>
        <taxon>Eukaryota</taxon>
        <taxon>Metazoa</taxon>
        <taxon>Ecdysozoa</taxon>
        <taxon>Nematoda</taxon>
        <taxon>Chromadorea</taxon>
        <taxon>Rhabditida</taxon>
        <taxon>Rhabditina</taxon>
        <taxon>Rhabditomorpha</taxon>
        <taxon>Strongyloidea</taxon>
        <taxon>Metastrongylidae</taxon>
        <taxon>Angiostrongylus</taxon>
    </lineage>
</organism>
<comment type="similarity">
    <text evidence="1">Belongs to the protein kinase superfamily. CMGC Ser/Thr protein kinase family. CDC2/CDKX subfamily.</text>
</comment>
<dbReference type="Gene3D" id="3.30.200.20">
    <property type="entry name" value="Phosphorylase Kinase, domain 1"/>
    <property type="match status" value="1"/>
</dbReference>
<dbReference type="PANTHER" id="PTHR24056">
    <property type="entry name" value="CELL DIVISION PROTEIN KINASE"/>
    <property type="match status" value="1"/>
</dbReference>
<evidence type="ECO:0000256" key="7">
    <source>
        <dbReference type="ARBA" id="ARBA00022776"/>
    </source>
</evidence>
<dbReference type="InterPro" id="IPR008271">
    <property type="entry name" value="Ser/Thr_kinase_AS"/>
</dbReference>
<dbReference type="EMBL" id="UYYA01004087">
    <property type="protein sequence ID" value="VDM59462.1"/>
    <property type="molecule type" value="Genomic_DNA"/>
</dbReference>
<dbReference type="GO" id="GO:0051446">
    <property type="term" value="P:positive regulation of meiotic cell cycle"/>
    <property type="evidence" value="ECO:0007669"/>
    <property type="project" value="UniProtKB-ARBA"/>
</dbReference>
<evidence type="ECO:0000256" key="9">
    <source>
        <dbReference type="ARBA" id="ARBA00022840"/>
    </source>
</evidence>
<dbReference type="PROSITE" id="PS00108">
    <property type="entry name" value="PROTEIN_KINASE_ST"/>
    <property type="match status" value="1"/>
</dbReference>
<dbReference type="AlphaFoldDB" id="A0A0R3PR18"/>
<dbReference type="GO" id="GO:0000082">
    <property type="term" value="P:G1/S transition of mitotic cell cycle"/>
    <property type="evidence" value="ECO:0007669"/>
    <property type="project" value="TreeGrafter"/>
</dbReference>
<dbReference type="PROSITE" id="PS00107">
    <property type="entry name" value="PROTEIN_KINASE_ATP"/>
    <property type="match status" value="1"/>
</dbReference>
<evidence type="ECO:0000256" key="1">
    <source>
        <dbReference type="ARBA" id="ARBA00006485"/>
    </source>
</evidence>
<evidence type="ECO:0000256" key="13">
    <source>
        <dbReference type="PROSITE-ProRule" id="PRU10141"/>
    </source>
</evidence>
<dbReference type="InterPro" id="IPR000719">
    <property type="entry name" value="Prot_kinase_dom"/>
</dbReference>
<dbReference type="SUPFAM" id="SSF56112">
    <property type="entry name" value="Protein kinase-like (PK-like)"/>
    <property type="match status" value="1"/>
</dbReference>
<dbReference type="GO" id="GO:0007165">
    <property type="term" value="P:signal transduction"/>
    <property type="evidence" value="ECO:0007669"/>
    <property type="project" value="TreeGrafter"/>
</dbReference>
<dbReference type="FunFam" id="1.10.510.10:FF:000706">
    <property type="entry name" value="Cyclin-dependent kinase 1"/>
    <property type="match status" value="1"/>
</dbReference>
<keyword evidence="3 14" id="KW-0723">Serine/threonine-protein kinase</keyword>
<reference evidence="19" key="1">
    <citation type="submission" date="2017-02" db="UniProtKB">
        <authorList>
            <consortium name="WormBaseParasite"/>
        </authorList>
    </citation>
    <scope>IDENTIFICATION</scope>
</reference>
<dbReference type="GO" id="GO:0000307">
    <property type="term" value="C:cyclin-dependent protein kinase holoenzyme complex"/>
    <property type="evidence" value="ECO:0007669"/>
    <property type="project" value="TreeGrafter"/>
</dbReference>
<dbReference type="FunFam" id="3.30.200.20:FF:000927">
    <property type="entry name" value="Cyclin-dependent kinase 2"/>
    <property type="match status" value="1"/>
</dbReference>
<keyword evidence="8" id="KW-0418">Kinase</keyword>
<dbReference type="Gene3D" id="1.10.510.10">
    <property type="entry name" value="Transferase(Phosphotransferase) domain 1"/>
    <property type="match status" value="1"/>
</dbReference>
<accession>A0A0R3PR18</accession>
<evidence type="ECO:0000256" key="6">
    <source>
        <dbReference type="ARBA" id="ARBA00022741"/>
    </source>
</evidence>
<keyword evidence="4" id="KW-0132">Cell division</keyword>
<comment type="catalytic activity">
    <reaction evidence="11">
        <text>L-threonyl-[protein] + ATP = O-phospho-L-threonyl-[protein] + ADP + H(+)</text>
        <dbReference type="Rhea" id="RHEA:46608"/>
        <dbReference type="Rhea" id="RHEA-COMP:11060"/>
        <dbReference type="Rhea" id="RHEA-COMP:11605"/>
        <dbReference type="ChEBI" id="CHEBI:15378"/>
        <dbReference type="ChEBI" id="CHEBI:30013"/>
        <dbReference type="ChEBI" id="CHEBI:30616"/>
        <dbReference type="ChEBI" id="CHEBI:61977"/>
        <dbReference type="ChEBI" id="CHEBI:456216"/>
        <dbReference type="EC" id="2.7.11.22"/>
    </reaction>
</comment>
<evidence type="ECO:0000256" key="15">
    <source>
        <dbReference type="SAM" id="MobiDB-lite"/>
    </source>
</evidence>
<dbReference type="EC" id="2.7.11.22" evidence="2"/>
<dbReference type="GO" id="GO:0010389">
    <property type="term" value="P:regulation of G2/M transition of mitotic cell cycle"/>
    <property type="evidence" value="ECO:0007669"/>
    <property type="project" value="TreeGrafter"/>
</dbReference>
<keyword evidence="7" id="KW-0498">Mitosis</keyword>
<dbReference type="GO" id="GO:0051301">
    <property type="term" value="P:cell division"/>
    <property type="evidence" value="ECO:0007669"/>
    <property type="project" value="UniProtKB-KW"/>
</dbReference>
<dbReference type="SMART" id="SM00220">
    <property type="entry name" value="S_TKc"/>
    <property type="match status" value="1"/>
</dbReference>
<dbReference type="GO" id="GO:0004693">
    <property type="term" value="F:cyclin-dependent protein serine/threonine kinase activity"/>
    <property type="evidence" value="ECO:0007669"/>
    <property type="project" value="UniProtKB-EC"/>
</dbReference>
<dbReference type="InterPro" id="IPR011009">
    <property type="entry name" value="Kinase-like_dom_sf"/>
</dbReference>
<feature type="compositionally biased region" description="Basic and acidic residues" evidence="15">
    <location>
        <begin position="391"/>
        <end position="404"/>
    </location>
</feature>
<dbReference type="GO" id="GO:0030332">
    <property type="term" value="F:cyclin binding"/>
    <property type="evidence" value="ECO:0007669"/>
    <property type="project" value="TreeGrafter"/>
</dbReference>
<dbReference type="GO" id="GO:0010468">
    <property type="term" value="P:regulation of gene expression"/>
    <property type="evidence" value="ECO:0007669"/>
    <property type="project" value="TreeGrafter"/>
</dbReference>
<evidence type="ECO:0000313" key="18">
    <source>
        <dbReference type="Proteomes" id="UP000267027"/>
    </source>
</evidence>
<protein>
    <recommendedName>
        <fullName evidence="2">cyclin-dependent kinase</fullName>
        <ecNumber evidence="2">2.7.11.22</ecNumber>
    </recommendedName>
</protein>
<evidence type="ECO:0000256" key="2">
    <source>
        <dbReference type="ARBA" id="ARBA00012425"/>
    </source>
</evidence>
<evidence type="ECO:0000256" key="12">
    <source>
        <dbReference type="ARBA" id="ARBA00048367"/>
    </source>
</evidence>
<keyword evidence="18" id="KW-1185">Reference proteome</keyword>
<dbReference type="OrthoDB" id="1732493at2759"/>
<sequence>MIDNFSEVISIVYLSISPDVVDKVCRSAFLLCIVINFTFYLCVAQRSQEPTHELDPRKPSIPLIDEPMSCDLGKFDNLKKIGEGTYGVVFKGVHRKSGKLVALKKISLERDNEGVPSTCIREICLLKDLNHRNIVRLYDVIHSGMQLYLVFEFIDRDLKSLLDSLPGKRLPLKHVKSFLWQLLQALAYCHTRRVLHRDLKPQNLLVNNSGVIKLADFGLARNFSIPSRVYTHEVVTLWYRAPEVVFALTFSFLILLGSRYYSTAIDIWSLGCIFSEMMSGSALFAGDSEIDQLFRIFRILGTPTPEMWPGVEKLQDYKRTFPRWSFNAQALTAATDPMTEDGVDLLKEMIRYPPESRITAKTALGHRYLRDVVLQPPEVTPLLPTPGSSGSRKECAIGSHDLEL</sequence>
<evidence type="ECO:0000256" key="11">
    <source>
        <dbReference type="ARBA" id="ARBA00047811"/>
    </source>
</evidence>
<keyword evidence="5" id="KW-0808">Transferase</keyword>
<dbReference type="PROSITE" id="PS50011">
    <property type="entry name" value="PROTEIN_KINASE_DOM"/>
    <property type="match status" value="1"/>
</dbReference>
<dbReference type="Pfam" id="PF00069">
    <property type="entry name" value="Pkinase"/>
    <property type="match status" value="1"/>
</dbReference>
<feature type="binding site" evidence="13">
    <location>
        <position position="104"/>
    </location>
    <ligand>
        <name>ATP</name>
        <dbReference type="ChEBI" id="CHEBI:30616"/>
    </ligand>
</feature>
<evidence type="ECO:0000256" key="3">
    <source>
        <dbReference type="ARBA" id="ARBA00022527"/>
    </source>
</evidence>
<evidence type="ECO:0000256" key="14">
    <source>
        <dbReference type="RuleBase" id="RU000304"/>
    </source>
</evidence>
<dbReference type="OMA" id="PGTCLRE"/>
<dbReference type="GO" id="GO:0005737">
    <property type="term" value="C:cytoplasm"/>
    <property type="evidence" value="ECO:0007669"/>
    <property type="project" value="TreeGrafter"/>
</dbReference>
<evidence type="ECO:0000256" key="4">
    <source>
        <dbReference type="ARBA" id="ARBA00022618"/>
    </source>
</evidence>
<evidence type="ECO:0000259" key="16">
    <source>
        <dbReference type="PROSITE" id="PS50011"/>
    </source>
</evidence>
<evidence type="ECO:0000313" key="19">
    <source>
        <dbReference type="WBParaSite" id="ACOC_0000787601-mRNA-1"/>
    </source>
</evidence>
<keyword evidence="6 13" id="KW-0547">Nucleotide-binding</keyword>
<dbReference type="Proteomes" id="UP000267027">
    <property type="component" value="Unassembled WGS sequence"/>
</dbReference>